<reference evidence="1 2" key="1">
    <citation type="journal article" date="2016" name="G3 (Bethesda)">
        <title>First Draft Assembly and Annotation of the Genome of a California Endemic Oak Quercus lobata Nee (Fagaceae).</title>
        <authorList>
            <person name="Sork V.L."/>
            <person name="Fitz-Gibbon S.T."/>
            <person name="Puiu D."/>
            <person name="Crepeau M."/>
            <person name="Gugger P.F."/>
            <person name="Sherman R."/>
            <person name="Stevens K."/>
            <person name="Langley C.H."/>
            <person name="Pellegrini M."/>
            <person name="Salzberg S.L."/>
        </authorList>
    </citation>
    <scope>NUCLEOTIDE SEQUENCE [LARGE SCALE GENOMIC DNA]</scope>
    <source>
        <strain evidence="1 2">cv. SW786</strain>
    </source>
</reference>
<dbReference type="Proteomes" id="UP000594261">
    <property type="component" value="Chromosome 1"/>
</dbReference>
<sequence length="82" mass="9127">MFGGLCLCPCFGNHRSSDNDKDGPDLDPVLLVSGMGGSILHSKKKKFGFETRVWVRILLADLEFRKKLWSLYNPTTVGLLVS</sequence>
<protein>
    <submittedName>
        <fullName evidence="1">Uncharacterized protein</fullName>
    </submittedName>
</protein>
<dbReference type="PANTHER" id="PTHR11440">
    <property type="entry name" value="LECITHIN-CHOLESTEROL ACYLTRANSFERASE-RELATED"/>
    <property type="match status" value="1"/>
</dbReference>
<evidence type="ECO:0000313" key="1">
    <source>
        <dbReference type="EnsemblPlants" id="QL01p047893:mrna"/>
    </source>
</evidence>
<dbReference type="OMA" id="RIFLANF"/>
<name>A0A7N2KQN6_QUELO</name>
<dbReference type="Gramene" id="QL01p047893:mrna">
    <property type="protein sequence ID" value="QL01p047893:mrna"/>
    <property type="gene ID" value="QL01p047893"/>
</dbReference>
<dbReference type="EMBL" id="LRBV02000001">
    <property type="status" value="NOT_ANNOTATED_CDS"/>
    <property type="molecule type" value="Genomic_DNA"/>
</dbReference>
<proteinExistence type="predicted"/>
<reference evidence="1" key="2">
    <citation type="submission" date="2021-01" db="UniProtKB">
        <authorList>
            <consortium name="EnsemblPlants"/>
        </authorList>
    </citation>
    <scope>IDENTIFICATION</scope>
</reference>
<dbReference type="AlphaFoldDB" id="A0A7N2KQN6"/>
<accession>A0A7N2KQN6</accession>
<dbReference type="InParanoid" id="A0A7N2KQN6"/>
<organism evidence="1 2">
    <name type="scientific">Quercus lobata</name>
    <name type="common">Valley oak</name>
    <dbReference type="NCBI Taxonomy" id="97700"/>
    <lineage>
        <taxon>Eukaryota</taxon>
        <taxon>Viridiplantae</taxon>
        <taxon>Streptophyta</taxon>
        <taxon>Embryophyta</taxon>
        <taxon>Tracheophyta</taxon>
        <taxon>Spermatophyta</taxon>
        <taxon>Magnoliopsida</taxon>
        <taxon>eudicotyledons</taxon>
        <taxon>Gunneridae</taxon>
        <taxon>Pentapetalae</taxon>
        <taxon>rosids</taxon>
        <taxon>fabids</taxon>
        <taxon>Fagales</taxon>
        <taxon>Fagaceae</taxon>
        <taxon>Quercus</taxon>
    </lineage>
</organism>
<evidence type="ECO:0000313" key="2">
    <source>
        <dbReference type="Proteomes" id="UP000594261"/>
    </source>
</evidence>
<keyword evidence="2" id="KW-1185">Reference proteome</keyword>
<dbReference type="EnsemblPlants" id="QL01p047893:mrna">
    <property type="protein sequence ID" value="QL01p047893:mrna"/>
    <property type="gene ID" value="QL01p047893"/>
</dbReference>